<organism evidence="3 4">
    <name type="scientific">Raineyella antarctica</name>
    <dbReference type="NCBI Taxonomy" id="1577474"/>
    <lineage>
        <taxon>Bacteria</taxon>
        <taxon>Bacillati</taxon>
        <taxon>Actinomycetota</taxon>
        <taxon>Actinomycetes</taxon>
        <taxon>Propionibacteriales</taxon>
        <taxon>Propionibacteriaceae</taxon>
        <taxon>Raineyella</taxon>
    </lineage>
</organism>
<name>A0A1G6HLX8_9ACTN</name>
<dbReference type="SUPFAM" id="SSF69287">
    <property type="entry name" value="Urease metallochaperone UreE, N-terminal domain"/>
    <property type="match status" value="1"/>
</dbReference>
<proteinExistence type="predicted"/>
<sequence>MLVLNRIYGNTTTDQIVEFEVQRREKLGEVEHLDIAFADAGRRRLRTTSSASTEVGIDLDTEVLKDGDVLVPGDDLSRLFLVNVAPSEAMALRMGKTLPPEELFAFGVRLGHMLGNQHWPIKVENDVVLTPVNIDRLVMETVVRTHGFEGIEWDFVPVQPGDLPTGMPALEHELHVHE</sequence>
<gene>
    <name evidence="3" type="ORF">GA0111570_11180</name>
</gene>
<dbReference type="RefSeq" id="WP_175557515.1">
    <property type="nucleotide sequence ID" value="NZ_FMYF01000011.1"/>
</dbReference>
<accession>A0A1G6HLX8</accession>
<feature type="domain" description="UreE urease accessory N-terminal" evidence="1">
    <location>
        <begin position="28"/>
        <end position="74"/>
    </location>
</feature>
<evidence type="ECO:0000313" key="4">
    <source>
        <dbReference type="Proteomes" id="UP000199086"/>
    </source>
</evidence>
<dbReference type="STRING" id="1577474.GA0111570_11180"/>
<dbReference type="GO" id="GO:0016151">
    <property type="term" value="F:nickel cation binding"/>
    <property type="evidence" value="ECO:0007669"/>
    <property type="project" value="InterPro"/>
</dbReference>
<dbReference type="Pfam" id="PF02814">
    <property type="entry name" value="UreE_N"/>
    <property type="match status" value="1"/>
</dbReference>
<keyword evidence="4" id="KW-1185">Reference proteome</keyword>
<evidence type="ECO:0000313" key="3">
    <source>
        <dbReference type="EMBL" id="SDB95269.1"/>
    </source>
</evidence>
<dbReference type="Proteomes" id="UP000199086">
    <property type="component" value="Unassembled WGS sequence"/>
</dbReference>
<dbReference type="EMBL" id="FMYF01000011">
    <property type="protein sequence ID" value="SDB95269.1"/>
    <property type="molecule type" value="Genomic_DNA"/>
</dbReference>
<dbReference type="Pfam" id="PF05194">
    <property type="entry name" value="UreE_C"/>
    <property type="match status" value="1"/>
</dbReference>
<dbReference type="GO" id="GO:0065003">
    <property type="term" value="P:protein-containing complex assembly"/>
    <property type="evidence" value="ECO:0007669"/>
    <property type="project" value="InterPro"/>
</dbReference>
<dbReference type="InterPro" id="IPR036118">
    <property type="entry name" value="UreE_N_sf"/>
</dbReference>
<dbReference type="InterPro" id="IPR007864">
    <property type="entry name" value="UreE_C_dom"/>
</dbReference>
<dbReference type="GO" id="GO:0019627">
    <property type="term" value="P:urea metabolic process"/>
    <property type="evidence" value="ECO:0007669"/>
    <property type="project" value="InterPro"/>
</dbReference>
<dbReference type="AlphaFoldDB" id="A0A1G6HLX8"/>
<reference evidence="3 4" key="1">
    <citation type="submission" date="2016-06" db="EMBL/GenBank/DDBJ databases">
        <authorList>
            <person name="Olsen C.W."/>
            <person name="Carey S."/>
            <person name="Hinshaw L."/>
            <person name="Karasin A.I."/>
        </authorList>
    </citation>
    <scope>NUCLEOTIDE SEQUENCE [LARGE SCALE GENOMIC DNA]</scope>
    <source>
        <strain evidence="3 4">LZ-22</strain>
    </source>
</reference>
<evidence type="ECO:0000259" key="1">
    <source>
        <dbReference type="Pfam" id="PF02814"/>
    </source>
</evidence>
<protein>
    <submittedName>
        <fullName evidence="3">Urease accessory protein</fullName>
    </submittedName>
</protein>
<dbReference type="Gene3D" id="2.60.260.20">
    <property type="entry name" value="Urease metallochaperone UreE, N-terminal domain"/>
    <property type="match status" value="1"/>
</dbReference>
<dbReference type="InterPro" id="IPR004029">
    <property type="entry name" value="UreE_N"/>
</dbReference>
<feature type="domain" description="Urease accessory protein UreE C-terminal" evidence="2">
    <location>
        <begin position="108"/>
        <end position="149"/>
    </location>
</feature>
<evidence type="ECO:0000259" key="2">
    <source>
        <dbReference type="Pfam" id="PF05194"/>
    </source>
</evidence>